<dbReference type="EMBL" id="JBBHLL010000146">
    <property type="protein sequence ID" value="KAK7812742.1"/>
    <property type="molecule type" value="Genomic_DNA"/>
</dbReference>
<comment type="caution">
    <text evidence="1">The sequence shown here is derived from an EMBL/GenBank/DDBJ whole genome shotgun (WGS) entry which is preliminary data.</text>
</comment>
<sequence>MWLQNPRDTAAQPKPLRFFGEKNLSKKHDLFSRLQETMGVLQWKPGSFLAPGAYCLLLLSDSGPGVRTSPREVVPSKRCEAMAAWWDMLFLTMSPFRHNTTSCRAKPLSHPGIYCWTSTTQSVGFVLDWGEIQSKSLLSSDFLRPFADQAMKILACYSSCPRKTPVAVKPTCRISPKHLTMTFRVQEAQLGGYCRDNGGNQVP</sequence>
<keyword evidence="2" id="KW-1185">Reference proteome</keyword>
<dbReference type="AlphaFoldDB" id="A0AAW0IEJ2"/>
<feature type="non-terminal residue" evidence="1">
    <location>
        <position position="203"/>
    </location>
</feature>
<gene>
    <name evidence="1" type="ORF">U0070_012405</name>
</gene>
<evidence type="ECO:0000313" key="2">
    <source>
        <dbReference type="Proteomes" id="UP001488838"/>
    </source>
</evidence>
<reference evidence="1 2" key="1">
    <citation type="journal article" date="2023" name="bioRxiv">
        <title>Conserved and derived expression patterns and positive selection on dental genes reveal complex evolutionary context of ever-growing rodent molars.</title>
        <authorList>
            <person name="Calamari Z.T."/>
            <person name="Song A."/>
            <person name="Cohen E."/>
            <person name="Akter M."/>
            <person name="Roy R.D."/>
            <person name="Hallikas O."/>
            <person name="Christensen M.M."/>
            <person name="Li P."/>
            <person name="Marangoni P."/>
            <person name="Jernvall J."/>
            <person name="Klein O.D."/>
        </authorList>
    </citation>
    <scope>NUCLEOTIDE SEQUENCE [LARGE SCALE GENOMIC DNA]</scope>
    <source>
        <strain evidence="1">V071</strain>
    </source>
</reference>
<name>A0AAW0IEJ2_MYOGA</name>
<proteinExistence type="predicted"/>
<dbReference type="Proteomes" id="UP001488838">
    <property type="component" value="Unassembled WGS sequence"/>
</dbReference>
<protein>
    <submittedName>
        <fullName evidence="1">Uncharacterized protein</fullName>
    </submittedName>
</protein>
<evidence type="ECO:0000313" key="1">
    <source>
        <dbReference type="EMBL" id="KAK7812742.1"/>
    </source>
</evidence>
<accession>A0AAW0IEJ2</accession>
<organism evidence="1 2">
    <name type="scientific">Myodes glareolus</name>
    <name type="common">Bank vole</name>
    <name type="synonym">Clethrionomys glareolus</name>
    <dbReference type="NCBI Taxonomy" id="447135"/>
    <lineage>
        <taxon>Eukaryota</taxon>
        <taxon>Metazoa</taxon>
        <taxon>Chordata</taxon>
        <taxon>Craniata</taxon>
        <taxon>Vertebrata</taxon>
        <taxon>Euteleostomi</taxon>
        <taxon>Mammalia</taxon>
        <taxon>Eutheria</taxon>
        <taxon>Euarchontoglires</taxon>
        <taxon>Glires</taxon>
        <taxon>Rodentia</taxon>
        <taxon>Myomorpha</taxon>
        <taxon>Muroidea</taxon>
        <taxon>Cricetidae</taxon>
        <taxon>Arvicolinae</taxon>
        <taxon>Myodes</taxon>
    </lineage>
</organism>